<gene>
    <name evidence="3" type="ORF">M430DRAFT_61658</name>
</gene>
<accession>A0A2T3AQB9</accession>
<evidence type="ECO:0008006" key="5">
    <source>
        <dbReference type="Google" id="ProtNLM"/>
    </source>
</evidence>
<proteinExistence type="predicted"/>
<evidence type="ECO:0000256" key="1">
    <source>
        <dbReference type="SAM" id="Coils"/>
    </source>
</evidence>
<dbReference type="OrthoDB" id="3645574at2759"/>
<dbReference type="GeneID" id="36577020"/>
<dbReference type="PANTHER" id="PTHR21310">
    <property type="entry name" value="AMINOGLYCOSIDE PHOSPHOTRANSFERASE-RELATED-RELATED"/>
    <property type="match status" value="1"/>
</dbReference>
<dbReference type="PANTHER" id="PTHR21310:SF37">
    <property type="entry name" value="AMINOGLYCOSIDE PHOSPHOTRANSFERASE DOMAIN-CONTAINING PROTEIN"/>
    <property type="match status" value="1"/>
</dbReference>
<keyword evidence="4" id="KW-1185">Reference proteome</keyword>
<dbReference type="InterPro" id="IPR051678">
    <property type="entry name" value="AGP_Transferase"/>
</dbReference>
<reference evidence="3 4" key="1">
    <citation type="journal article" date="2018" name="New Phytol.">
        <title>Comparative genomics and transcriptomics depict ericoid mycorrhizal fungi as versatile saprotrophs and plant mutualists.</title>
        <authorList>
            <person name="Martino E."/>
            <person name="Morin E."/>
            <person name="Grelet G.A."/>
            <person name="Kuo A."/>
            <person name="Kohler A."/>
            <person name="Daghino S."/>
            <person name="Barry K.W."/>
            <person name="Cichocki N."/>
            <person name="Clum A."/>
            <person name="Dockter R.B."/>
            <person name="Hainaut M."/>
            <person name="Kuo R.C."/>
            <person name="LaButti K."/>
            <person name="Lindahl B.D."/>
            <person name="Lindquist E.A."/>
            <person name="Lipzen A."/>
            <person name="Khouja H.R."/>
            <person name="Magnuson J."/>
            <person name="Murat C."/>
            <person name="Ohm R.A."/>
            <person name="Singer S.W."/>
            <person name="Spatafora J.W."/>
            <person name="Wang M."/>
            <person name="Veneault-Fourrey C."/>
            <person name="Henrissat B."/>
            <person name="Grigoriev I.V."/>
            <person name="Martin F.M."/>
            <person name="Perotto S."/>
        </authorList>
    </citation>
    <scope>NUCLEOTIDE SEQUENCE [LARGE SCALE GENOMIC DNA]</scope>
    <source>
        <strain evidence="3 4">ATCC 22711</strain>
    </source>
</reference>
<evidence type="ECO:0000313" key="3">
    <source>
        <dbReference type="EMBL" id="PSS08457.1"/>
    </source>
</evidence>
<organism evidence="3 4">
    <name type="scientific">Amorphotheca resinae ATCC 22711</name>
    <dbReference type="NCBI Taxonomy" id="857342"/>
    <lineage>
        <taxon>Eukaryota</taxon>
        <taxon>Fungi</taxon>
        <taxon>Dikarya</taxon>
        <taxon>Ascomycota</taxon>
        <taxon>Pezizomycotina</taxon>
        <taxon>Leotiomycetes</taxon>
        <taxon>Helotiales</taxon>
        <taxon>Amorphothecaceae</taxon>
        <taxon>Amorphotheca</taxon>
    </lineage>
</organism>
<dbReference type="InParanoid" id="A0A2T3AQB9"/>
<protein>
    <recommendedName>
        <fullName evidence="5">Aminoglycoside phosphotransferase domain-containing protein</fullName>
    </recommendedName>
</protein>
<dbReference type="RefSeq" id="XP_024716855.1">
    <property type="nucleotide sequence ID" value="XM_024868939.1"/>
</dbReference>
<name>A0A2T3AQB9_AMORE</name>
<evidence type="ECO:0000313" key="4">
    <source>
        <dbReference type="Proteomes" id="UP000241818"/>
    </source>
</evidence>
<sequence>MSDKSMPSTTSLSNDVRCSLDAEDQAAPKSQSALPGSEHPPNVLATLPLLHGEMTLAEALDEEDNMLFPLAYSSQREDFLFWIYEHRDDFKNLVSLHLGLASNETCRFGEFREWKHGSFNVCIPIYVDNWKRHPGKRVLLRLPLPYKVGESTCPGNSNEKLRAEIAAFIWIQENCSHIPIPFLWGFGFPSGQSSVMGHGYLIMDYIETTDAKMLSESWDEFCHDRDLRTNFFKDLSRIMLALSQLPLPRIGSWTIDERGVLMLTNRPLAHHFHSLENEGIPTNIPRNLTYTTTDAYYADLLACHDSRIRNQPNSMTNEEDGLLQMAKMLAPPYWITNRGVDELRGEELRTFEKACEEFMDIFEEEEKSFPSVYGSTVYRADIMRRGWKIGNFWYSHALKSPKGLFNLFVQHIQPIFEPRRDIRFAQMVSAYWAPDAREVVAAKLADKKEYEQQLRQLFKDAGRSEVNL</sequence>
<dbReference type="EMBL" id="KZ679018">
    <property type="protein sequence ID" value="PSS08457.1"/>
    <property type="molecule type" value="Genomic_DNA"/>
</dbReference>
<keyword evidence="1" id="KW-0175">Coiled coil</keyword>
<evidence type="ECO:0000256" key="2">
    <source>
        <dbReference type="SAM" id="MobiDB-lite"/>
    </source>
</evidence>
<dbReference type="Proteomes" id="UP000241818">
    <property type="component" value="Unassembled WGS sequence"/>
</dbReference>
<dbReference type="AlphaFoldDB" id="A0A2T3AQB9"/>
<feature type="coiled-coil region" evidence="1">
    <location>
        <begin position="440"/>
        <end position="467"/>
    </location>
</feature>
<feature type="compositionally biased region" description="Polar residues" evidence="2">
    <location>
        <begin position="1"/>
        <end position="16"/>
    </location>
</feature>
<dbReference type="STRING" id="857342.A0A2T3AQB9"/>
<feature type="region of interest" description="Disordered" evidence="2">
    <location>
        <begin position="1"/>
        <end position="40"/>
    </location>
</feature>